<keyword evidence="3" id="KW-1185">Reference proteome</keyword>
<feature type="region of interest" description="Disordered" evidence="1">
    <location>
        <begin position="21"/>
        <end position="50"/>
    </location>
</feature>
<protein>
    <submittedName>
        <fullName evidence="2">Uncharacterized protein</fullName>
    </submittedName>
</protein>
<evidence type="ECO:0000256" key="1">
    <source>
        <dbReference type="SAM" id="MobiDB-lite"/>
    </source>
</evidence>
<dbReference type="Proteomes" id="UP001500886">
    <property type="component" value="Unassembled WGS sequence"/>
</dbReference>
<gene>
    <name evidence="2" type="ORF">GCM10010315_40520</name>
</gene>
<comment type="caution">
    <text evidence="2">The sequence shown here is derived from an EMBL/GenBank/DDBJ whole genome shotgun (WGS) entry which is preliminary data.</text>
</comment>
<proteinExistence type="predicted"/>
<name>A0ABN3TXC5_9ACTN</name>
<sequence length="50" mass="5494">MTTDAQPDSDHVRELVDALREQAGVPADEPYRIPGAHFTPPKPTPTPQSR</sequence>
<dbReference type="RefSeq" id="WP_344436789.1">
    <property type="nucleotide sequence ID" value="NZ_BAAASL010000015.1"/>
</dbReference>
<feature type="compositionally biased region" description="Pro residues" evidence="1">
    <location>
        <begin position="40"/>
        <end position="50"/>
    </location>
</feature>
<accession>A0ABN3TXC5</accession>
<evidence type="ECO:0000313" key="2">
    <source>
        <dbReference type="EMBL" id="GAA2720343.1"/>
    </source>
</evidence>
<dbReference type="EMBL" id="BAAASL010000015">
    <property type="protein sequence ID" value="GAA2720343.1"/>
    <property type="molecule type" value="Genomic_DNA"/>
</dbReference>
<organism evidence="2 3">
    <name type="scientific">Streptomyces luteosporeus</name>
    <dbReference type="NCBI Taxonomy" id="173856"/>
    <lineage>
        <taxon>Bacteria</taxon>
        <taxon>Bacillati</taxon>
        <taxon>Actinomycetota</taxon>
        <taxon>Actinomycetes</taxon>
        <taxon>Kitasatosporales</taxon>
        <taxon>Streptomycetaceae</taxon>
        <taxon>Streptomyces</taxon>
    </lineage>
</organism>
<reference evidence="2 3" key="1">
    <citation type="journal article" date="2019" name="Int. J. Syst. Evol. Microbiol.">
        <title>The Global Catalogue of Microorganisms (GCM) 10K type strain sequencing project: providing services to taxonomists for standard genome sequencing and annotation.</title>
        <authorList>
            <consortium name="The Broad Institute Genomics Platform"/>
            <consortium name="The Broad Institute Genome Sequencing Center for Infectious Disease"/>
            <person name="Wu L."/>
            <person name="Ma J."/>
        </authorList>
    </citation>
    <scope>NUCLEOTIDE SEQUENCE [LARGE SCALE GENOMIC DNA]</scope>
    <source>
        <strain evidence="2 3">JCM 4542</strain>
    </source>
</reference>
<evidence type="ECO:0000313" key="3">
    <source>
        <dbReference type="Proteomes" id="UP001500886"/>
    </source>
</evidence>